<dbReference type="GO" id="GO:0071586">
    <property type="term" value="P:CAAX-box protein processing"/>
    <property type="evidence" value="ECO:0007669"/>
    <property type="project" value="InterPro"/>
</dbReference>
<keyword evidence="8 13" id="KW-0472">Membrane</keyword>
<proteinExistence type="inferred from homology"/>
<feature type="transmembrane region" description="Helical" evidence="13">
    <location>
        <begin position="122"/>
        <end position="147"/>
    </location>
</feature>
<evidence type="ECO:0000256" key="9">
    <source>
        <dbReference type="ARBA" id="ARBA00032607"/>
    </source>
</evidence>
<name>E4YD61_OIKDI</name>
<protein>
    <recommendedName>
        <fullName evidence="12">CAAX prenyl protease 2</fullName>
        <ecNumber evidence="11">3.4.26.1</ecNumber>
    </recommendedName>
    <alternativeName>
        <fullName evidence="9">Farnesylated proteins-converting enzyme 2</fullName>
    </alternativeName>
</protein>
<evidence type="ECO:0000256" key="7">
    <source>
        <dbReference type="ARBA" id="ARBA00022989"/>
    </source>
</evidence>
<dbReference type="EMBL" id="FN654420">
    <property type="protein sequence ID" value="CBY33478.1"/>
    <property type="molecule type" value="Genomic_DNA"/>
</dbReference>
<comment type="catalytic activity">
    <reaction evidence="10">
        <text>Hydrolyzes the peptide bond -P2-(S-farnesyl or geranylgeranyl)C-P1'-P2'-P3'-COOH where P1' and P2' are amino acids with aliphatic sidechains and P3' is any C-terminal residue.</text>
        <dbReference type="EC" id="3.4.26.1"/>
    </reaction>
</comment>
<comment type="subcellular location">
    <subcellularLocation>
        <location evidence="1">Endoplasmic reticulum membrane</location>
        <topology evidence="1">Multi-pass membrane protein</topology>
    </subcellularLocation>
</comment>
<dbReference type="InterPro" id="IPR039731">
    <property type="entry name" value="Rce1"/>
</dbReference>
<feature type="transmembrane region" description="Helical" evidence="13">
    <location>
        <begin position="20"/>
        <end position="39"/>
    </location>
</feature>
<dbReference type="PANTHER" id="PTHR13046">
    <property type="entry name" value="PROTEASE U48 CAAX PRENYL PROTEASE RCE1"/>
    <property type="match status" value="1"/>
</dbReference>
<evidence type="ECO:0000256" key="4">
    <source>
        <dbReference type="ARBA" id="ARBA00022692"/>
    </source>
</evidence>
<evidence type="ECO:0000256" key="13">
    <source>
        <dbReference type="SAM" id="Phobius"/>
    </source>
</evidence>
<dbReference type="AlphaFoldDB" id="E4YD61"/>
<dbReference type="GO" id="GO:0005789">
    <property type="term" value="C:endoplasmic reticulum membrane"/>
    <property type="evidence" value="ECO:0007669"/>
    <property type="project" value="UniProtKB-SubCell"/>
</dbReference>
<evidence type="ECO:0000256" key="8">
    <source>
        <dbReference type="ARBA" id="ARBA00023136"/>
    </source>
</evidence>
<evidence type="ECO:0000256" key="3">
    <source>
        <dbReference type="ARBA" id="ARBA00022670"/>
    </source>
</evidence>
<keyword evidence="4 13" id="KW-0812">Transmembrane</keyword>
<evidence type="ECO:0000256" key="12">
    <source>
        <dbReference type="ARBA" id="ARBA00049763"/>
    </source>
</evidence>
<evidence type="ECO:0000256" key="2">
    <source>
        <dbReference type="ARBA" id="ARBA00006897"/>
    </source>
</evidence>
<gene>
    <name evidence="15" type="ORF">GSOID_T00021390001</name>
</gene>
<keyword evidence="7 13" id="KW-1133">Transmembrane helix</keyword>
<evidence type="ECO:0000259" key="14">
    <source>
        <dbReference type="Pfam" id="PF02517"/>
    </source>
</evidence>
<accession>E4YD61</accession>
<keyword evidence="5" id="KW-0378">Hydrolase</keyword>
<evidence type="ECO:0000256" key="5">
    <source>
        <dbReference type="ARBA" id="ARBA00022801"/>
    </source>
</evidence>
<dbReference type="Pfam" id="PF02517">
    <property type="entry name" value="Rce1-like"/>
    <property type="match status" value="1"/>
</dbReference>
<dbReference type="PANTHER" id="PTHR13046:SF0">
    <property type="entry name" value="CAAX PRENYL PROTEASE 2"/>
    <property type="match status" value="1"/>
</dbReference>
<keyword evidence="3" id="KW-0645">Protease</keyword>
<reference evidence="15" key="1">
    <citation type="journal article" date="2010" name="Science">
        <title>Plasticity of animal genome architecture unmasked by rapid evolution of a pelagic tunicate.</title>
        <authorList>
            <person name="Denoeud F."/>
            <person name="Henriet S."/>
            <person name="Mungpakdee S."/>
            <person name="Aury J.M."/>
            <person name="Da Silva C."/>
            <person name="Brinkmann H."/>
            <person name="Mikhaleva J."/>
            <person name="Olsen L.C."/>
            <person name="Jubin C."/>
            <person name="Canestro C."/>
            <person name="Bouquet J.M."/>
            <person name="Danks G."/>
            <person name="Poulain J."/>
            <person name="Campsteijn C."/>
            <person name="Adamski M."/>
            <person name="Cross I."/>
            <person name="Yadetie F."/>
            <person name="Muffato M."/>
            <person name="Louis A."/>
            <person name="Butcher S."/>
            <person name="Tsagkogeorga G."/>
            <person name="Konrad A."/>
            <person name="Singh S."/>
            <person name="Jensen M.F."/>
            <person name="Cong E.H."/>
            <person name="Eikeseth-Otteraa H."/>
            <person name="Noel B."/>
            <person name="Anthouard V."/>
            <person name="Porcel B.M."/>
            <person name="Kachouri-Lafond R."/>
            <person name="Nishino A."/>
            <person name="Ugolini M."/>
            <person name="Chourrout P."/>
            <person name="Nishida H."/>
            <person name="Aasland R."/>
            <person name="Huzurbazar S."/>
            <person name="Westhof E."/>
            <person name="Delsuc F."/>
            <person name="Lehrach H."/>
            <person name="Reinhardt R."/>
            <person name="Weissenbach J."/>
            <person name="Roy S.W."/>
            <person name="Artiguenave F."/>
            <person name="Postlethwait J.H."/>
            <person name="Manak J.R."/>
            <person name="Thompson E.M."/>
            <person name="Jaillon O."/>
            <person name="Du Pasquier L."/>
            <person name="Boudinot P."/>
            <person name="Liberles D.A."/>
            <person name="Volff J.N."/>
            <person name="Philippe H."/>
            <person name="Lenhard B."/>
            <person name="Roest Crollius H."/>
            <person name="Wincker P."/>
            <person name="Chourrout D."/>
        </authorList>
    </citation>
    <scope>NUCLEOTIDE SEQUENCE [LARGE SCALE GENOMIC DNA]</scope>
</reference>
<feature type="transmembrane region" description="Helical" evidence="13">
    <location>
        <begin position="168"/>
        <end position="186"/>
    </location>
</feature>
<dbReference type="InterPro" id="IPR003675">
    <property type="entry name" value="Rce1/LyrA-like_dom"/>
</dbReference>
<dbReference type="Proteomes" id="UP000011014">
    <property type="component" value="Unassembled WGS sequence"/>
</dbReference>
<evidence type="ECO:0000256" key="11">
    <source>
        <dbReference type="ARBA" id="ARBA00049729"/>
    </source>
</evidence>
<evidence type="ECO:0000256" key="6">
    <source>
        <dbReference type="ARBA" id="ARBA00022824"/>
    </source>
</evidence>
<evidence type="ECO:0000256" key="10">
    <source>
        <dbReference type="ARBA" id="ARBA00047280"/>
    </source>
</evidence>
<evidence type="ECO:0000313" key="15">
    <source>
        <dbReference type="EMBL" id="CBY33478.1"/>
    </source>
</evidence>
<keyword evidence="6" id="KW-0256">Endoplasmic reticulum</keyword>
<comment type="similarity">
    <text evidence="2">Belongs to the peptidase U48 family.</text>
</comment>
<sequence>MVSGFASGFEFGIAEHFEASWKTLLLMILLYIGPIYNCISYSGFPETQSTALEIKTIICAPIIEEILFRSIIISRLSPHYSQSDTTLFALTLFSLPHLHHLLHEIPAHGYKSALSTAVFRTVYTAIFGGLSCFLFFKFGTLFSPILAHSWCNYFGSAFVPTGRSKTEIFIFCIGLFSFAVAVYFNFV</sequence>
<dbReference type="EC" id="3.4.26.1" evidence="11"/>
<evidence type="ECO:0000256" key="1">
    <source>
        <dbReference type="ARBA" id="ARBA00004477"/>
    </source>
</evidence>
<organism evidence="15">
    <name type="scientific">Oikopleura dioica</name>
    <name type="common">Tunicate</name>
    <dbReference type="NCBI Taxonomy" id="34765"/>
    <lineage>
        <taxon>Eukaryota</taxon>
        <taxon>Metazoa</taxon>
        <taxon>Chordata</taxon>
        <taxon>Tunicata</taxon>
        <taxon>Appendicularia</taxon>
        <taxon>Copelata</taxon>
        <taxon>Oikopleuridae</taxon>
        <taxon>Oikopleura</taxon>
    </lineage>
</organism>
<dbReference type="GO" id="GO:0004222">
    <property type="term" value="F:metalloendopeptidase activity"/>
    <property type="evidence" value="ECO:0007669"/>
    <property type="project" value="InterPro"/>
</dbReference>
<feature type="domain" description="CAAX prenyl protease 2/Lysostaphin resistance protein A-like" evidence="14">
    <location>
        <begin position="56"/>
        <end position="154"/>
    </location>
</feature>